<dbReference type="RefSeq" id="WP_231581762.1">
    <property type="nucleotide sequence ID" value="NZ_JNBQ01000005.1"/>
</dbReference>
<dbReference type="PANTHER" id="PTHR42715">
    <property type="entry name" value="BETA-GLUCOSIDASE"/>
    <property type="match status" value="1"/>
</dbReference>
<dbReference type="PANTHER" id="PTHR42715:SF10">
    <property type="entry name" value="BETA-GLUCOSIDASE"/>
    <property type="match status" value="1"/>
</dbReference>
<dbReference type="InterPro" id="IPR013783">
    <property type="entry name" value="Ig-like_fold"/>
</dbReference>
<evidence type="ECO:0000313" key="5">
    <source>
        <dbReference type="EMBL" id="KLN35294.1"/>
    </source>
</evidence>
<dbReference type="InterPro" id="IPR050288">
    <property type="entry name" value="Cellulose_deg_GH3"/>
</dbReference>
<evidence type="ECO:0000313" key="6">
    <source>
        <dbReference type="Proteomes" id="UP000035265"/>
    </source>
</evidence>
<dbReference type="Proteomes" id="UP000035265">
    <property type="component" value="Unassembled WGS sequence"/>
</dbReference>
<feature type="region of interest" description="Disordered" evidence="3">
    <location>
        <begin position="1"/>
        <end position="21"/>
    </location>
</feature>
<keyword evidence="2 5" id="KW-0378">Hydrolase</keyword>
<dbReference type="STRING" id="264251.FB00_07670"/>
<dbReference type="InterPro" id="IPR036962">
    <property type="entry name" value="Glyco_hydro_3_N_sf"/>
</dbReference>
<proteinExistence type="inferred from homology"/>
<gene>
    <name evidence="5" type="ORF">FB00_07670</name>
</gene>
<feature type="compositionally biased region" description="Basic and acidic residues" evidence="3">
    <location>
        <begin position="8"/>
        <end position="21"/>
    </location>
</feature>
<dbReference type="PRINTS" id="PR00133">
    <property type="entry name" value="GLHYDRLASE3"/>
</dbReference>
<dbReference type="SUPFAM" id="SSF52279">
    <property type="entry name" value="Beta-D-glucan exohydrolase, C-terminal domain"/>
    <property type="match status" value="1"/>
</dbReference>
<comment type="similarity">
    <text evidence="1">Belongs to the glycosyl hydrolase 3 family.</text>
</comment>
<keyword evidence="6" id="KW-1185">Reference proteome</keyword>
<evidence type="ECO:0000256" key="2">
    <source>
        <dbReference type="ARBA" id="ARBA00022801"/>
    </source>
</evidence>
<evidence type="ECO:0000256" key="3">
    <source>
        <dbReference type="SAM" id="MobiDB-lite"/>
    </source>
</evidence>
<dbReference type="Gene3D" id="3.40.50.1700">
    <property type="entry name" value="Glycoside hydrolase family 3 C-terminal domain"/>
    <property type="match status" value="1"/>
</dbReference>
<dbReference type="Gene3D" id="2.60.120.260">
    <property type="entry name" value="Galactose-binding domain-like"/>
    <property type="match status" value="1"/>
</dbReference>
<dbReference type="AlphaFoldDB" id="A0A0H2KTV0"/>
<dbReference type="SUPFAM" id="SSF51445">
    <property type="entry name" value="(Trans)glycosidases"/>
    <property type="match status" value="1"/>
</dbReference>
<dbReference type="GO" id="GO:0005975">
    <property type="term" value="P:carbohydrate metabolic process"/>
    <property type="evidence" value="ECO:0007669"/>
    <property type="project" value="InterPro"/>
</dbReference>
<dbReference type="GO" id="GO:0004553">
    <property type="term" value="F:hydrolase activity, hydrolyzing O-glycosyl compounds"/>
    <property type="evidence" value="ECO:0007669"/>
    <property type="project" value="InterPro"/>
</dbReference>
<dbReference type="InterPro" id="IPR026891">
    <property type="entry name" value="Fn3-like"/>
</dbReference>
<dbReference type="InterPro" id="IPR017853">
    <property type="entry name" value="GH"/>
</dbReference>
<dbReference type="Gene3D" id="3.20.20.300">
    <property type="entry name" value="Glycoside hydrolase, family 3, N-terminal domain"/>
    <property type="match status" value="1"/>
</dbReference>
<dbReference type="EMBL" id="JNBQ01000005">
    <property type="protein sequence ID" value="KLN35294.1"/>
    <property type="molecule type" value="Genomic_DNA"/>
</dbReference>
<dbReference type="InterPro" id="IPR001764">
    <property type="entry name" value="Glyco_hydro_3_N"/>
</dbReference>
<evidence type="ECO:0000256" key="1">
    <source>
        <dbReference type="ARBA" id="ARBA00005336"/>
    </source>
</evidence>
<dbReference type="Pfam" id="PF01915">
    <property type="entry name" value="Glyco_hydro_3_C"/>
    <property type="match status" value="1"/>
</dbReference>
<dbReference type="SMART" id="SM01217">
    <property type="entry name" value="Fn3_like"/>
    <property type="match status" value="1"/>
</dbReference>
<feature type="domain" description="Fibronectin type III-like" evidence="4">
    <location>
        <begin position="745"/>
        <end position="822"/>
    </location>
</feature>
<dbReference type="Pfam" id="PF00933">
    <property type="entry name" value="Glyco_hydro_3"/>
    <property type="match status" value="1"/>
</dbReference>
<protein>
    <submittedName>
        <fullName evidence="5">Glycoside hydrolase</fullName>
    </submittedName>
</protein>
<dbReference type="Pfam" id="PF14310">
    <property type="entry name" value="Fn3-like"/>
    <property type="match status" value="1"/>
</dbReference>
<sequence>MTSQSLAGERDPAELDTLRTRAQELPLREKVRLLTGRSMWRLHALDELGLRPVVMSDGPVGVRGTSEVEGETSILFPSPSAIGATWDRATAHETGQAFAREARTHGVDVVLAPQVNIQRTPVGGRHFECYSEDPYLTAQIGTGVVRGLQDQGVAACVKHYVANDSETQRTSYVSHVDPHVLREVYLAPFEDAVAAGAWSVMAAYNQVDDGVESGPMTGHRHLLTDVLKDELGFDGAVVSDWVATHTTELSANGGLDVVMPGPGGPWEDALVRAVEDGRVPEREIDDKVARILLLARRVGALDEPARPVTHDGDLRALVRRTAAAGTVVLRSDAENPVWDRPAPRSIALVGPNAVRPHVLGGGSSTVNPAHVVTPAEGLAARWPDATLTVARGGDARRFAPRLDVEGRSADGAAVAVTWLDAEGATLRKSVLPRWDGFLRDLPAEVDTVVLDVDVLLDEPGDHVLEVGTVPGHTIEIDGVVVAKDDRRSGVEVILDSSINNPAGVPATVHVDAPRRVRVSASLLVTRAQGYGNLVRAELRHRVPAPSAEQEIAEAVEAARAADLTVVVVGTNEEVESEGWDRTSLALPGRQDELVERVLDVDPDAVVVVNAGAPVLLPWLDRARTVLWVWFPGQEAGHSIADVLAGDVEAAGRLPWTLPAAEADVPVPHAVPDQGVVEYADGVHVGYRAWERSGAVPAAPFGHGLGWTTWSYDASDEPEHLPARTPDGDVILTVRVTNTGSRDGREVVQVYVEPPVAPASAPVAERDRPVRWLGGFAVVDVAAGASADVTVTVPRRQLEVWDTDSGRWHLPAGTYRLRAGRSVHDLRLDTAVRVQESTTEQE</sequence>
<name>A0A0H2KTV0_9MICO</name>
<organism evidence="5 6">
    <name type="scientific">Cellulosimicrobium funkei</name>
    <dbReference type="NCBI Taxonomy" id="264251"/>
    <lineage>
        <taxon>Bacteria</taxon>
        <taxon>Bacillati</taxon>
        <taxon>Actinomycetota</taxon>
        <taxon>Actinomycetes</taxon>
        <taxon>Micrococcales</taxon>
        <taxon>Promicromonosporaceae</taxon>
        <taxon>Cellulosimicrobium</taxon>
    </lineage>
</organism>
<comment type="caution">
    <text evidence="5">The sequence shown here is derived from an EMBL/GenBank/DDBJ whole genome shotgun (WGS) entry which is preliminary data.</text>
</comment>
<evidence type="ECO:0000259" key="4">
    <source>
        <dbReference type="SMART" id="SM01217"/>
    </source>
</evidence>
<dbReference type="InterPro" id="IPR036881">
    <property type="entry name" value="Glyco_hydro_3_C_sf"/>
</dbReference>
<dbReference type="InterPro" id="IPR002772">
    <property type="entry name" value="Glyco_hydro_3_C"/>
</dbReference>
<accession>A0A0H2KTV0</accession>
<dbReference type="PATRIC" id="fig|264251.5.peg.1560"/>
<dbReference type="Gene3D" id="2.60.40.10">
    <property type="entry name" value="Immunoglobulins"/>
    <property type="match status" value="1"/>
</dbReference>
<reference evidence="5 6" key="1">
    <citation type="submission" date="2014-05" db="EMBL/GenBank/DDBJ databases">
        <title>Cellulosimicrobium funkei U11 genome.</title>
        <authorList>
            <person name="Hu C."/>
            <person name="Gong Y."/>
            <person name="Wan W."/>
            <person name="Jiang M."/>
        </authorList>
    </citation>
    <scope>NUCLEOTIDE SEQUENCE [LARGE SCALE GENOMIC DNA]</scope>
    <source>
        <strain evidence="5 6">U11</strain>
    </source>
</reference>